<sequence>MDTLDLLIIQTTPTSKPFPNLTISPTFRVHTSIIDSVTDDYFKSGEQRAPSVAVLVDTPKPKDSQSDNIQWITELFSKVDSKIGLPRRKSIFWIVLSSSDIDAVT</sequence>
<reference evidence="1" key="1">
    <citation type="submission" date="2020-05" db="EMBL/GenBank/DDBJ databases">
        <title>Phylogenomic resolution of chytrid fungi.</title>
        <authorList>
            <person name="Stajich J.E."/>
            <person name="Amses K."/>
            <person name="Simmons R."/>
            <person name="Seto K."/>
            <person name="Myers J."/>
            <person name="Bonds A."/>
            <person name="Quandt C.A."/>
            <person name="Barry K."/>
            <person name="Liu P."/>
            <person name="Grigoriev I."/>
            <person name="Longcore J.E."/>
            <person name="James T.Y."/>
        </authorList>
    </citation>
    <scope>NUCLEOTIDE SEQUENCE</scope>
    <source>
        <strain evidence="1">JEL0318</strain>
    </source>
</reference>
<feature type="non-terminal residue" evidence="1">
    <location>
        <position position="105"/>
    </location>
</feature>
<name>A0AAD5S2J6_9FUNG</name>
<accession>A0AAD5S2J6</accession>
<dbReference type="EMBL" id="JADGJD010002515">
    <property type="protein sequence ID" value="KAJ3032093.1"/>
    <property type="molecule type" value="Genomic_DNA"/>
</dbReference>
<keyword evidence="2" id="KW-1185">Reference proteome</keyword>
<protein>
    <submittedName>
        <fullName evidence="1">Uncharacterized protein</fullName>
    </submittedName>
</protein>
<evidence type="ECO:0000313" key="1">
    <source>
        <dbReference type="EMBL" id="KAJ3032093.1"/>
    </source>
</evidence>
<organism evidence="1 2">
    <name type="scientific">Rhizophlyctis rosea</name>
    <dbReference type="NCBI Taxonomy" id="64517"/>
    <lineage>
        <taxon>Eukaryota</taxon>
        <taxon>Fungi</taxon>
        <taxon>Fungi incertae sedis</taxon>
        <taxon>Chytridiomycota</taxon>
        <taxon>Chytridiomycota incertae sedis</taxon>
        <taxon>Chytridiomycetes</taxon>
        <taxon>Rhizophlyctidales</taxon>
        <taxon>Rhizophlyctidaceae</taxon>
        <taxon>Rhizophlyctis</taxon>
    </lineage>
</organism>
<proteinExistence type="predicted"/>
<dbReference type="Proteomes" id="UP001212841">
    <property type="component" value="Unassembled WGS sequence"/>
</dbReference>
<dbReference type="AlphaFoldDB" id="A0AAD5S2J6"/>
<evidence type="ECO:0000313" key="2">
    <source>
        <dbReference type="Proteomes" id="UP001212841"/>
    </source>
</evidence>
<comment type="caution">
    <text evidence="1">The sequence shown here is derived from an EMBL/GenBank/DDBJ whole genome shotgun (WGS) entry which is preliminary data.</text>
</comment>
<gene>
    <name evidence="1" type="ORF">HK097_005377</name>
</gene>